<dbReference type="SUPFAM" id="SSF117074">
    <property type="entry name" value="Hypothetical protein PA1324"/>
    <property type="match status" value="3"/>
</dbReference>
<protein>
    <recommendedName>
        <fullName evidence="4">SD-repeat containing protein B domain-containing protein</fullName>
    </recommendedName>
</protein>
<sequence length="679" mass="70036">VKLLADTDGDGEIDDVVATTTTSNGGQYLFENLDADDYKVMFGTVAGLTFTTAGAAADEDVDGDSDAGVDGMTDTISLEIGEAERDIDAGLVDPGTASIGDTVWFDADKDGLLGADEEGVDGVEVKLLADTDGDGEIDDVVATTTTANGGQYLFDGLAAGEYKVMFGTAGDLVFTGASRNPAEDVDGDSDANETDGMTDVITLSTGEAERDVDAGLIDPGTASVGDTVWLDANGNGILDGGEAGVDGVEVKLLADLDGDGEVDDVVATTTTANGGQYLFDGLDAGEYAVMFVEPNGFDFTATGADADDLVDGDSDAGVNGMTDTFDLSIGEAETDIDAGLVSENGAPTPMDDELKICADTVGGVSVLLNDTDPEFDLLSIVEVDGQAIAPFGSITTANGTEVTLDDLLFLGQSLSIDATGSAVWSALDIGEMGVENISYTVTDGNGNFATANLEVTFCGDANSVSSLNNSLPTGLVEYQISSSSVEAPYGDEGFDIKIVSAGGDGRFEDVIFEEAYCLSIIDPAAAAENFGTAPINTADAFGIEDATASLFNADQISFANGETALDNLDVINWILNQDFEDNGFTGWEVQRAIWEFTDSFDTDYLSDIDPALGDDANVDFIVSQALANGDGFVAGVGDVVGVVLDPNPATAENSQPFLVAVDWEDVDCFCIDNSGMILS</sequence>
<dbReference type="InterPro" id="IPR033764">
    <property type="entry name" value="Sdr_B"/>
</dbReference>
<dbReference type="InterPro" id="IPR013783">
    <property type="entry name" value="Ig-like_fold"/>
</dbReference>
<feature type="non-terminal residue" evidence="5">
    <location>
        <position position="1"/>
    </location>
</feature>
<dbReference type="Pfam" id="PF17210">
    <property type="entry name" value="SdrD_B"/>
    <property type="match status" value="3"/>
</dbReference>
<dbReference type="GO" id="GO:0005576">
    <property type="term" value="C:extracellular region"/>
    <property type="evidence" value="ECO:0007669"/>
    <property type="project" value="UniProtKB-SubCell"/>
</dbReference>
<evidence type="ECO:0000256" key="1">
    <source>
        <dbReference type="ARBA" id="ARBA00004613"/>
    </source>
</evidence>
<dbReference type="RefSeq" id="WP_281276235.1">
    <property type="nucleotide sequence ID" value="NZ_SRKY01000004.1"/>
</dbReference>
<dbReference type="Gene3D" id="2.60.40.10">
    <property type="entry name" value="Immunoglobulins"/>
    <property type="match status" value="3"/>
</dbReference>
<evidence type="ECO:0000256" key="2">
    <source>
        <dbReference type="ARBA" id="ARBA00022525"/>
    </source>
</evidence>
<organism evidence="5 6">
    <name type="scientific">Aliishimia ponticola</name>
    <dbReference type="NCBI Taxonomy" id="2499833"/>
    <lineage>
        <taxon>Bacteria</taxon>
        <taxon>Pseudomonadati</taxon>
        <taxon>Pseudomonadota</taxon>
        <taxon>Alphaproteobacteria</taxon>
        <taxon>Rhodobacterales</taxon>
        <taxon>Paracoccaceae</taxon>
        <taxon>Aliishimia</taxon>
    </lineage>
</organism>
<keyword evidence="6" id="KW-1185">Reference proteome</keyword>
<feature type="domain" description="SD-repeat containing protein B" evidence="4">
    <location>
        <begin position="14"/>
        <end position="91"/>
    </location>
</feature>
<accession>A0A4S4NBN6</accession>
<evidence type="ECO:0000313" key="6">
    <source>
        <dbReference type="Proteomes" id="UP000306602"/>
    </source>
</evidence>
<evidence type="ECO:0000256" key="3">
    <source>
        <dbReference type="ARBA" id="ARBA00022729"/>
    </source>
</evidence>
<name>A0A4S4NBN6_9RHOB</name>
<dbReference type="InterPro" id="IPR051417">
    <property type="entry name" value="SDr/BOS_complex"/>
</dbReference>
<evidence type="ECO:0000259" key="4">
    <source>
        <dbReference type="Pfam" id="PF17210"/>
    </source>
</evidence>
<keyword evidence="2" id="KW-0964">Secreted</keyword>
<dbReference type="PANTHER" id="PTHR23303">
    <property type="entry name" value="CARBOXYPEPTIDASE REGULATORY REGION-CONTAINING"/>
    <property type="match status" value="1"/>
</dbReference>
<feature type="domain" description="SD-repeat containing protein B" evidence="4">
    <location>
        <begin position="222"/>
        <end position="340"/>
    </location>
</feature>
<reference evidence="5 6" key="1">
    <citation type="submission" date="2019-04" db="EMBL/GenBank/DDBJ databases">
        <title>Shimia ponticola sp. nov., isolated from seawater.</title>
        <authorList>
            <person name="Kim Y.-O."/>
            <person name="Yoon J.-H."/>
        </authorList>
    </citation>
    <scope>NUCLEOTIDE SEQUENCE [LARGE SCALE GENOMIC DNA]</scope>
    <source>
        <strain evidence="5 6">MYP11</strain>
    </source>
</reference>
<feature type="domain" description="SD-repeat containing protein B" evidence="4">
    <location>
        <begin position="97"/>
        <end position="216"/>
    </location>
</feature>
<dbReference type="Proteomes" id="UP000306602">
    <property type="component" value="Unassembled WGS sequence"/>
</dbReference>
<keyword evidence="3" id="KW-0732">Signal</keyword>
<dbReference type="Pfam" id="PF17963">
    <property type="entry name" value="Big_9"/>
    <property type="match status" value="1"/>
</dbReference>
<comment type="subcellular location">
    <subcellularLocation>
        <location evidence="1">Secreted</location>
    </subcellularLocation>
</comment>
<proteinExistence type="predicted"/>
<evidence type="ECO:0000313" key="5">
    <source>
        <dbReference type="EMBL" id="THH35438.1"/>
    </source>
</evidence>
<gene>
    <name evidence="5" type="ORF">E4Z66_16650</name>
</gene>
<dbReference type="AlphaFoldDB" id="A0A4S4NBN6"/>
<comment type="caution">
    <text evidence="5">The sequence shown here is derived from an EMBL/GenBank/DDBJ whole genome shotgun (WGS) entry which is preliminary data.</text>
</comment>
<dbReference type="EMBL" id="SRKY01000004">
    <property type="protein sequence ID" value="THH35438.1"/>
    <property type="molecule type" value="Genomic_DNA"/>
</dbReference>